<dbReference type="PANTHER" id="PTHR20275">
    <property type="entry name" value="NAD KINASE"/>
    <property type="match status" value="1"/>
</dbReference>
<keyword evidence="6" id="KW-0547">Nucleotide-binding</keyword>
<keyword evidence="6" id="KW-0067">ATP-binding</keyword>
<dbReference type="Gene3D" id="3.40.50.10330">
    <property type="entry name" value="Probable inorganic polyphosphate/atp-NAD kinase, domain 1"/>
    <property type="match status" value="1"/>
</dbReference>
<comment type="caution">
    <text evidence="6">Lacks conserved residue(s) required for the propagation of feature annotation.</text>
</comment>
<dbReference type="Proteomes" id="UP000017813">
    <property type="component" value="Unassembled WGS sequence"/>
</dbReference>
<dbReference type="AlphaFoldDB" id="V9HCZ7"/>
<keyword evidence="2 6" id="KW-0418">Kinase</keyword>
<dbReference type="InterPro" id="IPR002504">
    <property type="entry name" value="NADK"/>
</dbReference>
<evidence type="ECO:0000313" key="7">
    <source>
        <dbReference type="EMBL" id="EFG31282.1"/>
    </source>
</evidence>
<evidence type="ECO:0000256" key="1">
    <source>
        <dbReference type="ARBA" id="ARBA00022679"/>
    </source>
</evidence>
<feature type="binding site" evidence="6">
    <location>
        <position position="252"/>
    </location>
    <ligand>
        <name>NAD(+)</name>
        <dbReference type="ChEBI" id="CHEBI:57540"/>
    </ligand>
</feature>
<dbReference type="GO" id="GO:0005737">
    <property type="term" value="C:cytoplasm"/>
    <property type="evidence" value="ECO:0007669"/>
    <property type="project" value="UniProtKB-SubCell"/>
</dbReference>
<feature type="binding site" evidence="6">
    <location>
        <position position="181"/>
    </location>
    <ligand>
        <name>NAD(+)</name>
        <dbReference type="ChEBI" id="CHEBI:57540"/>
    </ligand>
</feature>
<organism evidence="7 8">
    <name type="scientific">Simonsiella muelleri ATCC 29453</name>
    <dbReference type="NCBI Taxonomy" id="641147"/>
    <lineage>
        <taxon>Bacteria</taxon>
        <taxon>Pseudomonadati</taxon>
        <taxon>Pseudomonadota</taxon>
        <taxon>Betaproteobacteria</taxon>
        <taxon>Neisseriales</taxon>
        <taxon>Neisseriaceae</taxon>
        <taxon>Simonsiella</taxon>
    </lineage>
</organism>
<reference evidence="7 8" key="1">
    <citation type="submission" date="2010-03" db="EMBL/GenBank/DDBJ databases">
        <authorList>
            <consortium name="The Broad Institute Genome Sequencing Platform"/>
            <person name="Ward D."/>
            <person name="Earl A."/>
            <person name="Feldgarden M."/>
            <person name="Gevers D."/>
            <person name="Young S."/>
            <person name="Zeng Q."/>
            <person name="Koehrsen M."/>
            <person name="Alvarado L."/>
            <person name="Berlin A.M."/>
            <person name="Borenstein D."/>
            <person name="Chapman S.B."/>
            <person name="Chen Z."/>
            <person name="Engels R."/>
            <person name="Freedman E."/>
            <person name="Gellesch M."/>
            <person name="Goldberg J."/>
            <person name="Griggs A."/>
            <person name="Gujja S."/>
            <person name="Heilman E.R."/>
            <person name="Heiman D.I."/>
            <person name="Hepburn T.A."/>
            <person name="Howarth C."/>
            <person name="Jen D."/>
            <person name="Larson L."/>
            <person name="Mehta T."/>
            <person name="Park D."/>
            <person name="Pearson M."/>
            <person name="Richards J."/>
            <person name="Roberts A."/>
            <person name="Saif S."/>
            <person name="Shea T.D."/>
            <person name="Shenoy N."/>
            <person name="Sisk P."/>
            <person name="Stolte C."/>
            <person name="Sykes S.N."/>
            <person name="Walk T."/>
            <person name="White J."/>
            <person name="Yandava C."/>
            <person name="Izard J."/>
            <person name="Baranova O.V."/>
            <person name="Blanton J.M."/>
            <person name="Tanner A.C."/>
            <person name="Dewhirst F."/>
            <person name="Haas B."/>
            <person name="Nusbaum C."/>
            <person name="Birren B."/>
        </authorList>
    </citation>
    <scope>NUCLEOTIDE SEQUENCE [LARGE SCALE GENOMIC DNA]</scope>
    <source>
        <strain evidence="7 8">ATCC 29453</strain>
    </source>
</reference>
<comment type="cofactor">
    <cofactor evidence="6">
        <name>a divalent metal cation</name>
        <dbReference type="ChEBI" id="CHEBI:60240"/>
    </cofactor>
</comment>
<protein>
    <recommendedName>
        <fullName evidence="6">NAD kinase</fullName>
        <ecNumber evidence="6">2.7.1.23</ecNumber>
    </recommendedName>
    <alternativeName>
        <fullName evidence="6">ATP-dependent NAD kinase</fullName>
    </alternativeName>
</protein>
<dbReference type="eggNOG" id="COG0061">
    <property type="taxonomic scope" value="Bacteria"/>
</dbReference>
<evidence type="ECO:0000256" key="5">
    <source>
        <dbReference type="ARBA" id="ARBA00047925"/>
    </source>
</evidence>
<feature type="binding site" evidence="6">
    <location>
        <begin position="153"/>
        <end position="154"/>
    </location>
    <ligand>
        <name>NAD(+)</name>
        <dbReference type="ChEBI" id="CHEBI:57540"/>
    </ligand>
</feature>
<comment type="function">
    <text evidence="6">Involved in the regulation of the intracellular balance of NAD and NADP, and is a key enzyme in the biosynthesis of NADP. Catalyzes specifically the phosphorylation on 2'-hydroxyl of the adenosine moiety of NAD to yield NADP.</text>
</comment>
<reference evidence="7 8" key="2">
    <citation type="submission" date="2011-10" db="EMBL/GenBank/DDBJ databases">
        <title>The Genome Sequence of Simonsiella muelleri ATCC 29453.</title>
        <authorList>
            <consortium name="The Broad Institute Genome Sequencing Platform"/>
            <consortium name="The Broad Institute Genome Sequencing Center for Infectious Disease"/>
            <person name="Earl A."/>
            <person name="Ward D."/>
            <person name="Feldgarden M."/>
            <person name="Gevers D."/>
            <person name="Izard J."/>
            <person name="Baranova O.V."/>
            <person name="Blanton J.M."/>
            <person name="Tanner A.C."/>
            <person name="Dewhirst F."/>
            <person name="Young S.K."/>
            <person name="Zeng Q."/>
            <person name="Gargeya S."/>
            <person name="Fitzgerald M."/>
            <person name="Haas B."/>
            <person name="Abouelleil A."/>
            <person name="Alvarado L."/>
            <person name="Arachchi H.M."/>
            <person name="Berlin A."/>
            <person name="Brown A."/>
            <person name="Chapman S.B."/>
            <person name="Chen Z."/>
            <person name="Dunbar C."/>
            <person name="Freedman E."/>
            <person name="Gearin G."/>
            <person name="Goldberg J."/>
            <person name="Griggs A."/>
            <person name="Gujja S."/>
            <person name="Heiman D."/>
            <person name="Howarth C."/>
            <person name="Larson L."/>
            <person name="Lui A."/>
            <person name="MacDonald P.J.P."/>
            <person name="Montmayeur A."/>
            <person name="Murphy C."/>
            <person name="Neiman D."/>
            <person name="Pearson M."/>
            <person name="Priest M."/>
            <person name="Roberts A."/>
            <person name="Saif S."/>
            <person name="Shea T."/>
            <person name="Shenoy N."/>
            <person name="Sisk P."/>
            <person name="Stolte C."/>
            <person name="Sykes S."/>
            <person name="Wortman J."/>
            <person name="Nusbaum C."/>
            <person name="Birren B."/>
        </authorList>
    </citation>
    <scope>NUCLEOTIDE SEQUENCE [LARGE SCALE GENOMIC DNA]</scope>
    <source>
        <strain evidence="7 8">ATCC 29453</strain>
    </source>
</reference>
<dbReference type="EMBL" id="ADCY02000009">
    <property type="protein sequence ID" value="EFG31282.1"/>
    <property type="molecule type" value="Genomic_DNA"/>
</dbReference>
<feature type="binding site" evidence="6">
    <location>
        <begin position="79"/>
        <end position="80"/>
    </location>
    <ligand>
        <name>NAD(+)</name>
        <dbReference type="ChEBI" id="CHEBI:57540"/>
    </ligand>
</feature>
<feature type="binding site" evidence="6">
    <location>
        <position position="183"/>
    </location>
    <ligand>
        <name>NAD(+)</name>
        <dbReference type="ChEBI" id="CHEBI:57540"/>
    </ligand>
</feature>
<comment type="subcellular location">
    <subcellularLocation>
        <location evidence="6">Cytoplasm</location>
    </subcellularLocation>
</comment>
<keyword evidence="4 6" id="KW-0520">NAD</keyword>
<dbReference type="GO" id="GO:0005524">
    <property type="term" value="F:ATP binding"/>
    <property type="evidence" value="ECO:0007669"/>
    <property type="project" value="UniProtKB-KW"/>
</dbReference>
<sequence>MIYSLYRQIGIIARPETPEIAPIITQLVHFFHANQLKVFIDENCIQEQQIESHILNEIILKPKSELAQHCDLIVILGGDGTFLSAAREVTPYRVPLVGINLGHLGFLVQVNQQDMLNEMARILVGKYLSVECILLEGRVFRDDVEVFRDVALNDVMLSRGLAGKMIEFEVFINQQFVYSQRSDGLIVSTPTGSTAYALAAGGPILQSGLNAFTLVPVCPQSMTNRPIVIADNNQIEILVTKAVDARVHYDGQTYFDVQTMDKLILQRYCYPLRVINPIHYQYYQTLRQKLHWGEQLI</sequence>
<feature type="active site" description="Proton acceptor" evidence="6">
    <location>
        <position position="79"/>
    </location>
</feature>
<evidence type="ECO:0000313" key="8">
    <source>
        <dbReference type="Proteomes" id="UP000017813"/>
    </source>
</evidence>
<dbReference type="OrthoDB" id="9774737at2"/>
<keyword evidence="3 6" id="KW-0521">NADP</keyword>
<dbReference type="GO" id="GO:0051287">
    <property type="term" value="F:NAD binding"/>
    <property type="evidence" value="ECO:0007669"/>
    <property type="project" value="UniProtKB-ARBA"/>
</dbReference>
<dbReference type="STRING" id="641147.HMPREF9021_00550"/>
<keyword evidence="8" id="KW-1185">Reference proteome</keyword>
<dbReference type="GO" id="GO:0006741">
    <property type="term" value="P:NADP+ biosynthetic process"/>
    <property type="evidence" value="ECO:0007669"/>
    <property type="project" value="UniProtKB-UniRule"/>
</dbReference>
<dbReference type="GO" id="GO:0019674">
    <property type="term" value="P:NAD+ metabolic process"/>
    <property type="evidence" value="ECO:0007669"/>
    <property type="project" value="InterPro"/>
</dbReference>
<dbReference type="Pfam" id="PF01513">
    <property type="entry name" value="NAD_kinase"/>
    <property type="match status" value="1"/>
</dbReference>
<dbReference type="GO" id="GO:0003951">
    <property type="term" value="F:NAD+ kinase activity"/>
    <property type="evidence" value="ECO:0007669"/>
    <property type="project" value="UniProtKB-UniRule"/>
</dbReference>
<accession>V9HCZ7</accession>
<dbReference type="InterPro" id="IPR017437">
    <property type="entry name" value="ATP-NAD_kinase_PpnK-typ_C"/>
</dbReference>
<dbReference type="EC" id="2.7.1.23" evidence="6"/>
<keyword evidence="6" id="KW-0963">Cytoplasm</keyword>
<dbReference type="HOGENOM" id="CLU_008831_0_1_4"/>
<evidence type="ECO:0000256" key="2">
    <source>
        <dbReference type="ARBA" id="ARBA00022777"/>
    </source>
</evidence>
<evidence type="ECO:0000256" key="3">
    <source>
        <dbReference type="ARBA" id="ARBA00022857"/>
    </source>
</evidence>
<dbReference type="Pfam" id="PF20143">
    <property type="entry name" value="NAD_kinase_C"/>
    <property type="match status" value="1"/>
</dbReference>
<dbReference type="PANTHER" id="PTHR20275:SF0">
    <property type="entry name" value="NAD KINASE"/>
    <property type="match status" value="1"/>
</dbReference>
<dbReference type="InterPro" id="IPR017438">
    <property type="entry name" value="ATP-NAD_kinase_N"/>
</dbReference>
<dbReference type="GO" id="GO:0046872">
    <property type="term" value="F:metal ion binding"/>
    <property type="evidence" value="ECO:0007669"/>
    <property type="project" value="UniProtKB-UniRule"/>
</dbReference>
<evidence type="ECO:0000256" key="6">
    <source>
        <dbReference type="HAMAP-Rule" id="MF_00361"/>
    </source>
</evidence>
<dbReference type="Gene3D" id="2.60.200.30">
    <property type="entry name" value="Probable inorganic polyphosphate/atp-NAD kinase, domain 2"/>
    <property type="match status" value="1"/>
</dbReference>
<dbReference type="HAMAP" id="MF_00361">
    <property type="entry name" value="NAD_kinase"/>
    <property type="match status" value="1"/>
</dbReference>
<feature type="binding site" evidence="6">
    <location>
        <position position="164"/>
    </location>
    <ligand>
        <name>NAD(+)</name>
        <dbReference type="ChEBI" id="CHEBI:57540"/>
    </ligand>
</feature>
<dbReference type="InterPro" id="IPR016064">
    <property type="entry name" value="NAD/diacylglycerol_kinase_sf"/>
</dbReference>
<name>V9HCZ7_9NEIS</name>
<dbReference type="SUPFAM" id="SSF111331">
    <property type="entry name" value="NAD kinase/diacylglycerol kinase-like"/>
    <property type="match status" value="1"/>
</dbReference>
<gene>
    <name evidence="6" type="primary">nadK</name>
    <name evidence="7" type="ORF">HMPREF9021_00550</name>
</gene>
<proteinExistence type="inferred from homology"/>
<evidence type="ECO:0000256" key="4">
    <source>
        <dbReference type="ARBA" id="ARBA00023027"/>
    </source>
</evidence>
<comment type="similarity">
    <text evidence="6">Belongs to the NAD kinase family.</text>
</comment>
<comment type="caution">
    <text evidence="7">The sequence shown here is derived from an EMBL/GenBank/DDBJ whole genome shotgun (WGS) entry which is preliminary data.</text>
</comment>
<comment type="catalytic activity">
    <reaction evidence="5 6">
        <text>NAD(+) + ATP = ADP + NADP(+) + H(+)</text>
        <dbReference type="Rhea" id="RHEA:18629"/>
        <dbReference type="ChEBI" id="CHEBI:15378"/>
        <dbReference type="ChEBI" id="CHEBI:30616"/>
        <dbReference type="ChEBI" id="CHEBI:57540"/>
        <dbReference type="ChEBI" id="CHEBI:58349"/>
        <dbReference type="ChEBI" id="CHEBI:456216"/>
        <dbReference type="EC" id="2.7.1.23"/>
    </reaction>
</comment>
<keyword evidence="1 6" id="KW-0808">Transferase</keyword>